<evidence type="ECO:0000256" key="1">
    <source>
        <dbReference type="SAM" id="Coils"/>
    </source>
</evidence>
<dbReference type="InterPro" id="IPR021316">
    <property type="entry name" value="DUF2913"/>
</dbReference>
<protein>
    <submittedName>
        <fullName evidence="2">DUF2913 domain-containing protein</fullName>
    </submittedName>
</protein>
<name>A0A2T3P024_9GAMM</name>
<dbReference type="AlphaFoldDB" id="A0A2T3P024"/>
<organism evidence="2 3">
    <name type="scientific">Photobacterium sanctipauli</name>
    <dbReference type="NCBI Taxonomy" id="1342794"/>
    <lineage>
        <taxon>Bacteria</taxon>
        <taxon>Pseudomonadati</taxon>
        <taxon>Pseudomonadota</taxon>
        <taxon>Gammaproteobacteria</taxon>
        <taxon>Vibrionales</taxon>
        <taxon>Vibrionaceae</taxon>
        <taxon>Photobacterium</taxon>
    </lineage>
</organism>
<accession>A0A2T3P024</accession>
<evidence type="ECO:0000313" key="2">
    <source>
        <dbReference type="EMBL" id="PSW21818.1"/>
    </source>
</evidence>
<feature type="coiled-coil region" evidence="1">
    <location>
        <begin position="61"/>
        <end position="95"/>
    </location>
</feature>
<reference evidence="2 3" key="1">
    <citation type="submission" date="2018-01" db="EMBL/GenBank/DDBJ databases">
        <title>Whole genome sequencing of Histamine producing bacteria.</title>
        <authorList>
            <person name="Butler K."/>
        </authorList>
    </citation>
    <scope>NUCLEOTIDE SEQUENCE [LARGE SCALE GENOMIC DNA]</scope>
    <source>
        <strain evidence="2 3">DSM 100436</strain>
    </source>
</reference>
<sequence length="201" mass="23209">MVTLKNIIYHQKISQVTENSLLHLYCNIAASKRFTPRVQRNAILIKWLKPKIKHPAYKPIKNELKRMIMIGREKLGDLERQLEELRLMAALYAENMNDGQKLFDLVNWLYNEHGIESELFGVDEDPAQGNNIVYILSDHIKHCFDDRGQQVAPVSLFIRGDVYLKLPQLVEESGMFSATVSEQCDSQQQIHIQVHPLQPSS</sequence>
<dbReference type="Pfam" id="PF11140">
    <property type="entry name" value="DUF2913"/>
    <property type="match status" value="1"/>
</dbReference>
<keyword evidence="1" id="KW-0175">Coiled coil</keyword>
<proteinExistence type="predicted"/>
<dbReference type="Proteomes" id="UP000241771">
    <property type="component" value="Unassembled WGS sequence"/>
</dbReference>
<dbReference type="EMBL" id="PYMA01000001">
    <property type="protein sequence ID" value="PSW21818.1"/>
    <property type="molecule type" value="Genomic_DNA"/>
</dbReference>
<comment type="caution">
    <text evidence="2">The sequence shown here is derived from an EMBL/GenBank/DDBJ whole genome shotgun (WGS) entry which is preliminary data.</text>
</comment>
<gene>
    <name evidence="2" type="ORF">C9I98_00690</name>
</gene>
<evidence type="ECO:0000313" key="3">
    <source>
        <dbReference type="Proteomes" id="UP000241771"/>
    </source>
</evidence>
<keyword evidence="3" id="KW-1185">Reference proteome</keyword>